<name>A0ABT1FBA1_9GAMM</name>
<evidence type="ECO:0000259" key="4">
    <source>
        <dbReference type="Pfam" id="PF00135"/>
    </source>
</evidence>
<dbReference type="EC" id="3.1.1.-" evidence="3"/>
<protein>
    <recommendedName>
        <fullName evidence="3">Carboxylic ester hydrolase</fullName>
        <ecNumber evidence="3">3.1.1.-</ecNumber>
    </recommendedName>
</protein>
<evidence type="ECO:0000256" key="1">
    <source>
        <dbReference type="ARBA" id="ARBA00005964"/>
    </source>
</evidence>
<keyword evidence="6" id="KW-1185">Reference proteome</keyword>
<dbReference type="InterPro" id="IPR019819">
    <property type="entry name" value="Carboxylesterase_B_CS"/>
</dbReference>
<dbReference type="SUPFAM" id="SSF53474">
    <property type="entry name" value="alpha/beta-Hydrolases"/>
    <property type="match status" value="1"/>
</dbReference>
<dbReference type="PANTHER" id="PTHR11559">
    <property type="entry name" value="CARBOXYLESTERASE"/>
    <property type="match status" value="1"/>
</dbReference>
<dbReference type="Pfam" id="PF00135">
    <property type="entry name" value="COesterase"/>
    <property type="match status" value="1"/>
</dbReference>
<dbReference type="InterPro" id="IPR002018">
    <property type="entry name" value="CarbesteraseB"/>
</dbReference>
<dbReference type="PROSITE" id="PS00122">
    <property type="entry name" value="CARBOXYLESTERASE_B_1"/>
    <property type="match status" value="1"/>
</dbReference>
<accession>A0ABT1FBA1</accession>
<dbReference type="Proteomes" id="UP001204615">
    <property type="component" value="Unassembled WGS sequence"/>
</dbReference>
<dbReference type="RefSeq" id="WP_253565054.1">
    <property type="nucleotide sequence ID" value="NZ_JAMZEK010000001.1"/>
</dbReference>
<gene>
    <name evidence="5" type="ORF">NC595_04470</name>
</gene>
<feature type="signal peptide" evidence="3">
    <location>
        <begin position="1"/>
        <end position="31"/>
    </location>
</feature>
<comment type="similarity">
    <text evidence="1 3">Belongs to the type-B carboxylesterase/lipase family.</text>
</comment>
<evidence type="ECO:0000256" key="2">
    <source>
        <dbReference type="ARBA" id="ARBA00022801"/>
    </source>
</evidence>
<evidence type="ECO:0000313" key="5">
    <source>
        <dbReference type="EMBL" id="MCP1373308.1"/>
    </source>
</evidence>
<feature type="domain" description="Carboxylesterase type B" evidence="4">
    <location>
        <begin position="36"/>
        <end position="517"/>
    </location>
</feature>
<dbReference type="InterPro" id="IPR019826">
    <property type="entry name" value="Carboxylesterase_B_AS"/>
</dbReference>
<proteinExistence type="inferred from homology"/>
<organism evidence="5 6">
    <name type="scientific">Dyella lutea</name>
    <dbReference type="NCBI Taxonomy" id="2950441"/>
    <lineage>
        <taxon>Bacteria</taxon>
        <taxon>Pseudomonadati</taxon>
        <taxon>Pseudomonadota</taxon>
        <taxon>Gammaproteobacteria</taxon>
        <taxon>Lysobacterales</taxon>
        <taxon>Rhodanobacteraceae</taxon>
        <taxon>Dyella</taxon>
    </lineage>
</organism>
<keyword evidence="3" id="KW-0732">Signal</keyword>
<reference evidence="5 6" key="1">
    <citation type="submission" date="2022-06" db="EMBL/GenBank/DDBJ databases">
        <title>Dyella sp. Sa strain:Sa Genome sequencing.</title>
        <authorList>
            <person name="Park S."/>
        </authorList>
    </citation>
    <scope>NUCLEOTIDE SEQUENCE [LARGE SCALE GENOMIC DNA]</scope>
    <source>
        <strain evidence="5 6">Sa</strain>
    </source>
</reference>
<keyword evidence="2 3" id="KW-0378">Hydrolase</keyword>
<evidence type="ECO:0000256" key="3">
    <source>
        <dbReference type="RuleBase" id="RU361235"/>
    </source>
</evidence>
<evidence type="ECO:0000313" key="6">
    <source>
        <dbReference type="Proteomes" id="UP001204615"/>
    </source>
</evidence>
<feature type="chain" id="PRO_5044979148" description="Carboxylic ester hydrolase" evidence="3">
    <location>
        <begin position="32"/>
        <end position="544"/>
    </location>
</feature>
<dbReference type="EMBL" id="JAMZEK010000001">
    <property type="protein sequence ID" value="MCP1373308.1"/>
    <property type="molecule type" value="Genomic_DNA"/>
</dbReference>
<dbReference type="InterPro" id="IPR029058">
    <property type="entry name" value="AB_hydrolase_fold"/>
</dbReference>
<sequence>MPRSSLLQCCRWSPLLFLFVALTLPAGAAWAGGVSAPHARISGGTVAGKQATVDGVALQEFQGIPYAAPPLGPLRWKPPQPVAAWQGMREATAFGPRCMQLPLFGDMVFRSRGMSEDCLYLNVWAPADRSNGKRPVLVYFYGGGFLAGDGSEPRYDGASLAAKGLVTVTVNYRLGVFGFLATSSLAAESPQHAAGNYGLLDQAAALRWVRANIAQFGGDPAHITIGGESAGSISVSALMASPMTRHLIVGAIGESGALIAPIAPQARAQAEATGAAFMKQVGAGSLEALRGMPAATLLQASSPQVAPAPGFSPDIDGLFLTEPPADTFARGAQAQVPLLLGSNSQEGFYPALLKNEPPTPANYRAALQRLFGDRADEALRLYPGATREEVMRSATALAGDLFIAHSTWRWMELQHAHSAAPVYFYYYAHPRPAKREPAAGEQPDHGAVHSGEIEYALGNLDGNHVYAWTSADRAVSRTMQDYFANFIVHGDPNGAGLPQWPAVAASHGGLLRQTIDVDTRTEVDRGAARQAFLREFLAVHPDPL</sequence>
<dbReference type="InterPro" id="IPR050309">
    <property type="entry name" value="Type-B_Carboxylest/Lipase"/>
</dbReference>
<dbReference type="Gene3D" id="3.40.50.1820">
    <property type="entry name" value="alpha/beta hydrolase"/>
    <property type="match status" value="1"/>
</dbReference>
<dbReference type="PROSITE" id="PS00941">
    <property type="entry name" value="CARBOXYLESTERASE_B_2"/>
    <property type="match status" value="1"/>
</dbReference>
<comment type="caution">
    <text evidence="5">The sequence shown here is derived from an EMBL/GenBank/DDBJ whole genome shotgun (WGS) entry which is preliminary data.</text>
</comment>